<dbReference type="AlphaFoldDB" id="A0A4S8I042"/>
<comment type="caution">
    <text evidence="1">The sequence shown here is derived from an EMBL/GenBank/DDBJ whole genome shotgun (WGS) entry which is preliminary data.</text>
</comment>
<sequence length="78" mass="8542">MCDTTGKMLAPLRFSDIGYLDGNFLDVSQNGKWGIYNSGTDSVVIPIQYDGFDLCGGCSHSADYVLAHYLFRAKVVNV</sequence>
<dbReference type="OrthoDB" id="5464673at2"/>
<protein>
    <submittedName>
        <fullName evidence="1">WG repeat-containing protein</fullName>
    </submittedName>
</protein>
<dbReference type="EMBL" id="STFF01000001">
    <property type="protein sequence ID" value="THU41225.1"/>
    <property type="molecule type" value="Genomic_DNA"/>
</dbReference>
<dbReference type="RefSeq" id="WP_136575715.1">
    <property type="nucleotide sequence ID" value="NZ_STFF01000001.1"/>
</dbReference>
<organism evidence="1 2">
    <name type="scientific">Niastella caeni</name>
    <dbReference type="NCBI Taxonomy" id="2569763"/>
    <lineage>
        <taxon>Bacteria</taxon>
        <taxon>Pseudomonadati</taxon>
        <taxon>Bacteroidota</taxon>
        <taxon>Chitinophagia</taxon>
        <taxon>Chitinophagales</taxon>
        <taxon>Chitinophagaceae</taxon>
        <taxon>Niastella</taxon>
    </lineage>
</organism>
<gene>
    <name evidence="1" type="ORF">FAM09_03680</name>
</gene>
<accession>A0A4S8I042</accession>
<dbReference type="Pfam" id="PF14903">
    <property type="entry name" value="WG_beta_rep"/>
    <property type="match status" value="1"/>
</dbReference>
<dbReference type="Proteomes" id="UP000306918">
    <property type="component" value="Unassembled WGS sequence"/>
</dbReference>
<name>A0A4S8I042_9BACT</name>
<evidence type="ECO:0000313" key="2">
    <source>
        <dbReference type="Proteomes" id="UP000306918"/>
    </source>
</evidence>
<dbReference type="InterPro" id="IPR032774">
    <property type="entry name" value="WG_beta_rep"/>
</dbReference>
<keyword evidence="2" id="KW-1185">Reference proteome</keyword>
<proteinExistence type="predicted"/>
<reference evidence="1 2" key="1">
    <citation type="submission" date="2019-04" db="EMBL/GenBank/DDBJ databases">
        <title>Niastella caeni sp. nov., isolated from activated sludge.</title>
        <authorList>
            <person name="Sheng M."/>
        </authorList>
    </citation>
    <scope>NUCLEOTIDE SEQUENCE [LARGE SCALE GENOMIC DNA]</scope>
    <source>
        <strain evidence="1 2">HX-2-15</strain>
    </source>
</reference>
<evidence type="ECO:0000313" key="1">
    <source>
        <dbReference type="EMBL" id="THU41225.1"/>
    </source>
</evidence>